<reference evidence="1 2" key="1">
    <citation type="submission" date="2019-04" db="EMBL/GenBank/DDBJ databases">
        <title>Niastella caeni sp. nov., isolated from activated sludge.</title>
        <authorList>
            <person name="Sheng M."/>
        </authorList>
    </citation>
    <scope>NUCLEOTIDE SEQUENCE [LARGE SCALE GENOMIC DNA]</scope>
    <source>
        <strain evidence="1 2">HX-2-15</strain>
    </source>
</reference>
<dbReference type="RefSeq" id="WP_136575192.1">
    <property type="nucleotide sequence ID" value="NZ_STFF01000001.1"/>
</dbReference>
<evidence type="ECO:0000313" key="2">
    <source>
        <dbReference type="Proteomes" id="UP000306918"/>
    </source>
</evidence>
<accession>A0A4S8I0K7</accession>
<organism evidence="1 2">
    <name type="scientific">Niastella caeni</name>
    <dbReference type="NCBI Taxonomy" id="2569763"/>
    <lineage>
        <taxon>Bacteria</taxon>
        <taxon>Pseudomonadati</taxon>
        <taxon>Bacteroidota</taxon>
        <taxon>Chitinophagia</taxon>
        <taxon>Chitinophagales</taxon>
        <taxon>Chitinophagaceae</taxon>
        <taxon>Niastella</taxon>
    </lineage>
</organism>
<protein>
    <submittedName>
        <fullName evidence="1">Uncharacterized protein</fullName>
    </submittedName>
</protein>
<keyword evidence="2" id="KW-1185">Reference proteome</keyword>
<proteinExistence type="predicted"/>
<comment type="caution">
    <text evidence="1">The sequence shown here is derived from an EMBL/GenBank/DDBJ whole genome shotgun (WGS) entry which is preliminary data.</text>
</comment>
<gene>
    <name evidence="1" type="ORF">FAM09_00870</name>
</gene>
<name>A0A4S8I0K7_9BACT</name>
<evidence type="ECO:0000313" key="1">
    <source>
        <dbReference type="EMBL" id="THU40699.1"/>
    </source>
</evidence>
<dbReference type="Proteomes" id="UP000306918">
    <property type="component" value="Unassembled WGS sequence"/>
</dbReference>
<dbReference type="EMBL" id="STFF01000001">
    <property type="protein sequence ID" value="THU40699.1"/>
    <property type="molecule type" value="Genomic_DNA"/>
</dbReference>
<sequence length="81" mass="9422">MDKKKLKEKLHQYIDNLEDEASLQMLHEAAVEYERLGGKDILDDLNPDQLARLQESIKQADEGKTISHEEAMKRIASWRSK</sequence>
<dbReference type="AlphaFoldDB" id="A0A4S8I0K7"/>
<dbReference type="OrthoDB" id="964828at2"/>